<dbReference type="Pfam" id="PF14559">
    <property type="entry name" value="TPR_19"/>
    <property type="match status" value="1"/>
</dbReference>
<evidence type="ECO:0000256" key="1">
    <source>
        <dbReference type="SAM" id="MobiDB-lite"/>
    </source>
</evidence>
<keyword evidence="3" id="KW-1185">Reference proteome</keyword>
<dbReference type="InterPro" id="IPR019734">
    <property type="entry name" value="TPR_rpt"/>
</dbReference>
<accession>A0A975SM64</accession>
<dbReference type="AlphaFoldDB" id="A0A975SM64"/>
<dbReference type="KEGG" id="aiq:Azoinq_13800"/>
<gene>
    <name evidence="2" type="ORF">Azoinq_13800</name>
</gene>
<evidence type="ECO:0000313" key="3">
    <source>
        <dbReference type="Proteomes" id="UP000683428"/>
    </source>
</evidence>
<dbReference type="SMART" id="SM00028">
    <property type="entry name" value="TPR"/>
    <property type="match status" value="2"/>
</dbReference>
<organism evidence="2 3">
    <name type="scientific">Azospira inquinata</name>
    <dbReference type="NCBI Taxonomy" id="2785627"/>
    <lineage>
        <taxon>Bacteria</taxon>
        <taxon>Pseudomonadati</taxon>
        <taxon>Pseudomonadota</taxon>
        <taxon>Betaproteobacteria</taxon>
        <taxon>Rhodocyclales</taxon>
        <taxon>Rhodocyclaceae</taxon>
        <taxon>Azospira</taxon>
    </lineage>
</organism>
<dbReference type="EMBL" id="CP064782">
    <property type="protein sequence ID" value="QWT48880.1"/>
    <property type="molecule type" value="Genomic_DNA"/>
</dbReference>
<proteinExistence type="predicted"/>
<feature type="region of interest" description="Disordered" evidence="1">
    <location>
        <begin position="356"/>
        <end position="379"/>
    </location>
</feature>
<evidence type="ECO:0000313" key="2">
    <source>
        <dbReference type="EMBL" id="QWT48880.1"/>
    </source>
</evidence>
<reference evidence="2" key="1">
    <citation type="submission" date="2020-11" db="EMBL/GenBank/DDBJ databases">
        <title>Azospira inquinata sp. nov.</title>
        <authorList>
            <person name="Moe W.M."/>
            <person name="Mikes M.C."/>
        </authorList>
    </citation>
    <scope>NUCLEOTIDE SEQUENCE</scope>
    <source>
        <strain evidence="2">Azo-3</strain>
    </source>
</reference>
<protein>
    <submittedName>
        <fullName evidence="2">Uncharacterized protein</fullName>
    </submittedName>
</protein>
<sequence length="379" mass="42121">MPIAPAPTSLLQPLTHGEDAQRPFDVAVILPTTGRPSLLRAARSVFHQDMDGRIQLLIGVDKAEPGLESLLDTLVAECPAKVSLYLFNPGYSTSKRHGGLFSNHYSGALRTILSFAANSRYLAYLDDDDWYAGNHLSSLLTAVAGKQWAFSLRWMVDQVTGWPLCPDEWDSLGPGKGINAERYGGFVSPSNLLLDREATLFYLPLWSLAAFDDGTGEDRLLFNELKNMTWASNNAHTCFYELRPDHQAHPHHAREFAQRGIRWHLDRELVPRIQALTAQAQALLKDGAPAEAAATARQALALHPYHHPALSLLAQAEWQLGQREEALTHLEQARAADDQTPEDEERLSAWLQAQGRSAEAITARQPLERRFPHLTPLAP</sequence>
<name>A0A975SM64_9RHOO</name>
<dbReference type="Proteomes" id="UP000683428">
    <property type="component" value="Chromosome"/>
</dbReference>
<dbReference type="CDD" id="cd00761">
    <property type="entry name" value="Glyco_tranf_GTA_type"/>
    <property type="match status" value="1"/>
</dbReference>
<dbReference type="RefSeq" id="WP_216128326.1">
    <property type="nucleotide sequence ID" value="NZ_CP064782.1"/>
</dbReference>